<keyword evidence="3" id="KW-1185">Reference proteome</keyword>
<reference evidence="2 3" key="1">
    <citation type="submission" date="2023-07" db="EMBL/GenBank/DDBJ databases">
        <title>Genomic Encyclopedia of Type Strains, Phase IV (KMG-IV): sequencing the most valuable type-strain genomes for metagenomic binning, comparative biology and taxonomic classification.</title>
        <authorList>
            <person name="Goeker M."/>
        </authorList>
    </citation>
    <scope>NUCLEOTIDE SEQUENCE [LARGE SCALE GENOMIC DNA]</scope>
    <source>
        <strain evidence="2 3">DSM 102814</strain>
    </source>
</reference>
<accession>A0ABU1K6J0</accession>
<dbReference type="EMBL" id="JAVDQA010000005">
    <property type="protein sequence ID" value="MDR6301216.1"/>
    <property type="molecule type" value="Genomic_DNA"/>
</dbReference>
<keyword evidence="1" id="KW-0812">Transmembrane</keyword>
<sequence length="79" mass="9311">MKRAIYIIGGMFLILFLLVIFFIYRYNLFYGETTFQKSVMLGCIQKTNKKINNTDAKKFANAMQIIYSITIPKKKFKII</sequence>
<feature type="transmembrane region" description="Helical" evidence="1">
    <location>
        <begin position="6"/>
        <end position="24"/>
    </location>
</feature>
<protein>
    <submittedName>
        <fullName evidence="2">Uncharacterized protein</fullName>
    </submittedName>
</protein>
<organism evidence="2 3">
    <name type="scientific">Mesonia maritima</name>
    <dbReference type="NCBI Taxonomy" id="1793873"/>
    <lineage>
        <taxon>Bacteria</taxon>
        <taxon>Pseudomonadati</taxon>
        <taxon>Bacteroidota</taxon>
        <taxon>Flavobacteriia</taxon>
        <taxon>Flavobacteriales</taxon>
        <taxon>Flavobacteriaceae</taxon>
        <taxon>Mesonia</taxon>
    </lineage>
</organism>
<evidence type="ECO:0000256" key="1">
    <source>
        <dbReference type="SAM" id="Phobius"/>
    </source>
</evidence>
<keyword evidence="1" id="KW-0472">Membrane</keyword>
<keyword evidence="1" id="KW-1133">Transmembrane helix</keyword>
<dbReference type="Proteomes" id="UP001257659">
    <property type="component" value="Unassembled WGS sequence"/>
</dbReference>
<comment type="caution">
    <text evidence="2">The sequence shown here is derived from an EMBL/GenBank/DDBJ whole genome shotgun (WGS) entry which is preliminary data.</text>
</comment>
<evidence type="ECO:0000313" key="2">
    <source>
        <dbReference type="EMBL" id="MDR6301216.1"/>
    </source>
</evidence>
<evidence type="ECO:0000313" key="3">
    <source>
        <dbReference type="Proteomes" id="UP001257659"/>
    </source>
</evidence>
<name>A0ABU1K6J0_9FLAO</name>
<proteinExistence type="predicted"/>
<gene>
    <name evidence="2" type="ORF">GGR31_001867</name>
</gene>
<dbReference type="RefSeq" id="WP_309728363.1">
    <property type="nucleotide sequence ID" value="NZ_JAVDQA010000005.1"/>
</dbReference>